<dbReference type="GO" id="GO:0015990">
    <property type="term" value="P:electron transport coupled proton transport"/>
    <property type="evidence" value="ECO:0007669"/>
    <property type="project" value="TreeGrafter"/>
</dbReference>
<name>A0A7U0M7U0_9HYME</name>
<dbReference type="EMBL" id="MW281320">
    <property type="protein sequence ID" value="QQX28006.1"/>
    <property type="molecule type" value="Genomic_DNA"/>
</dbReference>
<evidence type="ECO:0000256" key="2">
    <source>
        <dbReference type="ARBA" id="ARBA00004141"/>
    </source>
</evidence>
<dbReference type="PANTHER" id="PTHR42829:SF2">
    <property type="entry name" value="NADH-UBIQUINONE OXIDOREDUCTASE CHAIN 5"/>
    <property type="match status" value="1"/>
</dbReference>
<dbReference type="GO" id="GO:0016020">
    <property type="term" value="C:membrane"/>
    <property type="evidence" value="ECO:0007669"/>
    <property type="project" value="UniProtKB-SubCell"/>
</dbReference>
<accession>A0A7U0M7U0</accession>
<feature type="domain" description="NADH:quinone oxidoreductase/Mrp antiporter transmembrane" evidence="10">
    <location>
        <begin position="105"/>
        <end position="377"/>
    </location>
</feature>
<evidence type="ECO:0000256" key="9">
    <source>
        <dbReference type="SAM" id="Phobius"/>
    </source>
</evidence>
<gene>
    <name evidence="11" type="primary">nad5</name>
</gene>
<evidence type="ECO:0000256" key="6">
    <source>
        <dbReference type="ARBA" id="ARBA00023136"/>
    </source>
</evidence>
<evidence type="ECO:0000256" key="7">
    <source>
        <dbReference type="ARBA" id="ARBA00031027"/>
    </source>
</evidence>
<feature type="transmembrane region" description="Helical" evidence="9">
    <location>
        <begin position="532"/>
        <end position="554"/>
    </location>
</feature>
<proteinExistence type="predicted"/>
<feature type="transmembrane region" description="Helical" evidence="9">
    <location>
        <begin position="174"/>
        <end position="193"/>
    </location>
</feature>
<dbReference type="GO" id="GO:0008137">
    <property type="term" value="F:NADH dehydrogenase (ubiquinone) activity"/>
    <property type="evidence" value="ECO:0007669"/>
    <property type="project" value="UniProtKB-EC"/>
</dbReference>
<evidence type="ECO:0000256" key="4">
    <source>
        <dbReference type="ARBA" id="ARBA00022692"/>
    </source>
</evidence>
<evidence type="ECO:0000256" key="8">
    <source>
        <dbReference type="ARBA" id="ARBA00049551"/>
    </source>
</evidence>
<evidence type="ECO:0000259" key="10">
    <source>
        <dbReference type="Pfam" id="PF00361"/>
    </source>
</evidence>
<geneLocation type="mitochondrion" evidence="11"/>
<dbReference type="EC" id="7.1.1.2" evidence="3"/>
<feature type="transmembrane region" description="Helical" evidence="9">
    <location>
        <begin position="109"/>
        <end position="129"/>
    </location>
</feature>
<organism evidence="11">
    <name type="scientific">Amegilla calceifera</name>
    <dbReference type="NCBI Taxonomy" id="597987"/>
    <lineage>
        <taxon>Eukaryota</taxon>
        <taxon>Metazoa</taxon>
        <taxon>Ecdysozoa</taxon>
        <taxon>Arthropoda</taxon>
        <taxon>Hexapoda</taxon>
        <taxon>Insecta</taxon>
        <taxon>Pterygota</taxon>
        <taxon>Neoptera</taxon>
        <taxon>Endopterygota</taxon>
        <taxon>Hymenoptera</taxon>
        <taxon>Apocrita</taxon>
        <taxon>Aculeata</taxon>
        <taxon>Apoidea</taxon>
        <taxon>Anthophila</taxon>
        <taxon>Apidae</taxon>
        <taxon>Amegilla</taxon>
    </lineage>
</organism>
<feature type="transmembrane region" description="Helical" evidence="9">
    <location>
        <begin position="406"/>
        <end position="431"/>
    </location>
</feature>
<keyword evidence="6 9" id="KW-0472">Membrane</keyword>
<dbReference type="InterPro" id="IPR003945">
    <property type="entry name" value="NU5C-like"/>
</dbReference>
<comment type="function">
    <text evidence="1">Core subunit of the mitochondrial membrane respiratory chain NADH dehydrogenase (Complex I) that is believed to belong to the minimal assembly required for catalysis. Complex I functions in the transfer of electrons from NADH to the respiratory chain. The immediate electron acceptor for the enzyme is believed to be ubiquinone.</text>
</comment>
<protein>
    <recommendedName>
        <fullName evidence="3">NADH:ubiquinone reductase (H(+)-translocating)</fullName>
        <ecNumber evidence="3">7.1.1.2</ecNumber>
    </recommendedName>
    <alternativeName>
        <fullName evidence="7">NADH dehydrogenase subunit 5</fullName>
    </alternativeName>
</protein>
<feature type="transmembrane region" description="Helical" evidence="9">
    <location>
        <begin position="264"/>
        <end position="282"/>
    </location>
</feature>
<feature type="transmembrane region" description="Helical" evidence="9">
    <location>
        <begin position="56"/>
        <end position="73"/>
    </location>
</feature>
<dbReference type="PRINTS" id="PR01434">
    <property type="entry name" value="NADHDHGNASE5"/>
</dbReference>
<dbReference type="GO" id="GO:0003954">
    <property type="term" value="F:NADH dehydrogenase activity"/>
    <property type="evidence" value="ECO:0007669"/>
    <property type="project" value="TreeGrafter"/>
</dbReference>
<keyword evidence="11" id="KW-0496">Mitochondrion</keyword>
<comment type="subcellular location">
    <subcellularLocation>
        <location evidence="2">Membrane</location>
        <topology evidence="2">Multi-pass membrane protein</topology>
    </subcellularLocation>
</comment>
<evidence type="ECO:0000313" key="11">
    <source>
        <dbReference type="EMBL" id="QQX28006.1"/>
    </source>
</evidence>
<feature type="transmembrane region" description="Helical" evidence="9">
    <location>
        <begin position="451"/>
        <end position="469"/>
    </location>
</feature>
<feature type="transmembrane region" description="Helical" evidence="9">
    <location>
        <begin position="366"/>
        <end position="385"/>
    </location>
</feature>
<dbReference type="GO" id="GO:0042773">
    <property type="term" value="P:ATP synthesis coupled electron transport"/>
    <property type="evidence" value="ECO:0007669"/>
    <property type="project" value="InterPro"/>
</dbReference>
<dbReference type="AlphaFoldDB" id="A0A7U0M7U0"/>
<feature type="transmembrane region" description="Helical" evidence="9">
    <location>
        <begin position="331"/>
        <end position="354"/>
    </location>
</feature>
<dbReference type="InterPro" id="IPR001750">
    <property type="entry name" value="ND/Mrp_TM"/>
</dbReference>
<dbReference type="Pfam" id="PF00361">
    <property type="entry name" value="Proton_antipo_M"/>
    <property type="match status" value="1"/>
</dbReference>
<evidence type="ECO:0000256" key="3">
    <source>
        <dbReference type="ARBA" id="ARBA00012944"/>
    </source>
</evidence>
<sequence>MNKMLMMSTLIMLTSMFFLLMSMYMMMLNSFIIIEWSIMNFNSNNMNMIIIMDNKSTIFMATVSLITAMMILYSTEYMKMDNFSMNKFTLLTLMFYCSMMILISSPNMLSVIIGWDGLGLISYCLIIFYNSKKAFNAGMLTIMINRIGDIALIMIICYMVNLGSWNLNIYKMNMYLLVLMVIMAFTKSAQLPFSSWLPAAMMAPTPVSALVHSSTLVTAGIYIMIKYSKLIYNMNISSPLLMISSMTMMFAGIMAITEMDMKKIVALSTLSQLGFMMSIMLMGYEKLAFLHLIIHAMFKSLMFFAVGSLIHQLNNSQDIRDFKGISSMFPLKSLILTFSILALCGFPFLCGFYSKDLILEFMFNNQFNSLIMMNLILGTILTTVYSMRMITSIYSLESMKFNLMNFHLSISMNMVMMIMMTLSIVMSLLYLKLNYLELKTIIPLNYKIMPIKMMLVGIIIQLSLTKIKYMKINMYMYMATNMMLMNNFYSNSYNLPMKMVSKYNNKIEKMIMDSLLNKFVMILYFYTKKLNLLFMSPNNMLTSMIIFMVILIMII</sequence>
<evidence type="ECO:0000256" key="5">
    <source>
        <dbReference type="ARBA" id="ARBA00022989"/>
    </source>
</evidence>
<feature type="transmembrane region" description="Helical" evidence="9">
    <location>
        <begin position="288"/>
        <end position="310"/>
    </location>
</feature>
<evidence type="ECO:0000256" key="1">
    <source>
        <dbReference type="ARBA" id="ARBA00003257"/>
    </source>
</evidence>
<keyword evidence="4 9" id="KW-0812">Transmembrane</keyword>
<feature type="transmembrane region" description="Helical" evidence="9">
    <location>
        <begin position="150"/>
        <end position="168"/>
    </location>
</feature>
<feature type="transmembrane region" description="Helical" evidence="9">
    <location>
        <begin position="85"/>
        <end position="103"/>
    </location>
</feature>
<dbReference type="PANTHER" id="PTHR42829">
    <property type="entry name" value="NADH-UBIQUINONE OXIDOREDUCTASE CHAIN 5"/>
    <property type="match status" value="1"/>
</dbReference>
<feature type="transmembrane region" description="Helical" evidence="9">
    <location>
        <begin position="237"/>
        <end position="257"/>
    </location>
</feature>
<keyword evidence="5 9" id="KW-1133">Transmembrane helix</keyword>
<comment type="catalytic activity">
    <reaction evidence="8">
        <text>a ubiquinone + NADH + 5 H(+)(in) = a ubiquinol + NAD(+) + 4 H(+)(out)</text>
        <dbReference type="Rhea" id="RHEA:29091"/>
        <dbReference type="Rhea" id="RHEA-COMP:9565"/>
        <dbReference type="Rhea" id="RHEA-COMP:9566"/>
        <dbReference type="ChEBI" id="CHEBI:15378"/>
        <dbReference type="ChEBI" id="CHEBI:16389"/>
        <dbReference type="ChEBI" id="CHEBI:17976"/>
        <dbReference type="ChEBI" id="CHEBI:57540"/>
        <dbReference type="ChEBI" id="CHEBI:57945"/>
        <dbReference type="EC" id="7.1.1.2"/>
    </reaction>
</comment>
<feature type="transmembrane region" description="Helical" evidence="9">
    <location>
        <begin position="205"/>
        <end position="225"/>
    </location>
</feature>
<reference evidence="11" key="1">
    <citation type="submission" date="2020-11" db="EMBL/GenBank/DDBJ databases">
        <title>First mtgenome sequences from three genera and phylogenetic relationships of the family Apidae based on mtgenome sequences (Hymenoptera: Apoidea).</title>
        <authorList>
            <person name="Wen Z."/>
            <person name="Chen B."/>
        </authorList>
    </citation>
    <scope>NUCLEOTIDE SEQUENCE</scope>
</reference>